<evidence type="ECO:0000256" key="5">
    <source>
        <dbReference type="ARBA" id="ARBA00023136"/>
    </source>
</evidence>
<keyword evidence="4 7" id="KW-1133">Transmembrane helix</keyword>
<feature type="compositionally biased region" description="Basic and acidic residues" evidence="6">
    <location>
        <begin position="226"/>
        <end position="236"/>
    </location>
</feature>
<feature type="region of interest" description="Disordered" evidence="6">
    <location>
        <begin position="226"/>
        <end position="259"/>
    </location>
</feature>
<evidence type="ECO:0000256" key="7">
    <source>
        <dbReference type="SAM" id="Phobius"/>
    </source>
</evidence>
<dbReference type="Pfam" id="PF06081">
    <property type="entry name" value="ArAE_1"/>
    <property type="match status" value="1"/>
</dbReference>
<accession>A0A846S7A5</accession>
<evidence type="ECO:0000256" key="1">
    <source>
        <dbReference type="ARBA" id="ARBA00004651"/>
    </source>
</evidence>
<proteinExistence type="predicted"/>
<comment type="subcellular location">
    <subcellularLocation>
        <location evidence="1">Cell membrane</location>
        <topology evidence="1">Multi-pass membrane protein</topology>
    </subcellularLocation>
</comment>
<organism evidence="8 9">
    <name type="scientific">Brevibacterium marinum</name>
    <dbReference type="NCBI Taxonomy" id="418643"/>
    <lineage>
        <taxon>Bacteria</taxon>
        <taxon>Bacillati</taxon>
        <taxon>Actinomycetota</taxon>
        <taxon>Actinomycetes</taxon>
        <taxon>Micrococcales</taxon>
        <taxon>Brevibacteriaceae</taxon>
        <taxon>Brevibacterium</taxon>
    </lineage>
</organism>
<dbReference type="InterPro" id="IPR010343">
    <property type="entry name" value="ArAE_1"/>
</dbReference>
<dbReference type="Proteomes" id="UP000576792">
    <property type="component" value="Unassembled WGS sequence"/>
</dbReference>
<dbReference type="RefSeq" id="WP_245161893.1">
    <property type="nucleotide sequence ID" value="NZ_BAAAPQ010000025.1"/>
</dbReference>
<evidence type="ECO:0000256" key="6">
    <source>
        <dbReference type="SAM" id="MobiDB-lite"/>
    </source>
</evidence>
<evidence type="ECO:0000256" key="2">
    <source>
        <dbReference type="ARBA" id="ARBA00022475"/>
    </source>
</evidence>
<evidence type="ECO:0000256" key="3">
    <source>
        <dbReference type="ARBA" id="ARBA00022692"/>
    </source>
</evidence>
<feature type="transmembrane region" description="Helical" evidence="7">
    <location>
        <begin position="144"/>
        <end position="163"/>
    </location>
</feature>
<evidence type="ECO:0000313" key="9">
    <source>
        <dbReference type="Proteomes" id="UP000576792"/>
    </source>
</evidence>
<keyword evidence="3 7" id="KW-0812">Transmembrane</keyword>
<evidence type="ECO:0000313" key="8">
    <source>
        <dbReference type="EMBL" id="NJC56707.1"/>
    </source>
</evidence>
<keyword evidence="2" id="KW-1003">Cell membrane</keyword>
<protein>
    <submittedName>
        <fullName evidence="8">Putative membrane protein YccC</fullName>
    </submittedName>
</protein>
<keyword evidence="9" id="KW-1185">Reference proteome</keyword>
<gene>
    <name evidence="8" type="ORF">BKA07_001742</name>
</gene>
<comment type="caution">
    <text evidence="8">The sequence shown here is derived from an EMBL/GenBank/DDBJ whole genome shotgun (WGS) entry which is preliminary data.</text>
</comment>
<sequence length="372" mass="41244">MPESTQQQHVSLLARRPDVVTDLLQILKSVIAATGAWWVSDSLINSEMPFLAPWTALLTVHATVHRSLSRGAQSTIASAVGVALSFIIGNYLGVSVWTFALAILVGLAAARLPWIRDEGVAIATTAIFILGSGFDSQAPLLPERILELSLGIVVGIIVNLLVIPPLRDQQASRYVDSINRRMGDMLVDVADELDTDWDTAKADDWFQETESMSQELSSAWQSVRFARESQRANPRDRLRRRRGPSGQPHDSEDSVEEASYEDILQRVDEAISHLRHLTRTLREATYETGDWDNRFREQWTSVVRDAGRAIADPDAEVDPIFNRLEQLSVSLANDKGLPERSWPLYGSLIASMQHIAVIVDDVASARAVRESG</sequence>
<evidence type="ECO:0000256" key="4">
    <source>
        <dbReference type="ARBA" id="ARBA00022989"/>
    </source>
</evidence>
<feature type="transmembrane region" description="Helical" evidence="7">
    <location>
        <begin position="119"/>
        <end position="138"/>
    </location>
</feature>
<dbReference type="AlphaFoldDB" id="A0A846S7A5"/>
<keyword evidence="5 7" id="KW-0472">Membrane</keyword>
<dbReference type="GO" id="GO:0005886">
    <property type="term" value="C:plasma membrane"/>
    <property type="evidence" value="ECO:0007669"/>
    <property type="project" value="UniProtKB-SubCell"/>
</dbReference>
<dbReference type="EMBL" id="JAATJN010000001">
    <property type="protein sequence ID" value="NJC56707.1"/>
    <property type="molecule type" value="Genomic_DNA"/>
</dbReference>
<name>A0A846S7A5_9MICO</name>
<reference evidence="8 9" key="1">
    <citation type="submission" date="2020-03" db="EMBL/GenBank/DDBJ databases">
        <title>Sequencing the genomes of 1000 actinobacteria strains.</title>
        <authorList>
            <person name="Klenk H.-P."/>
        </authorList>
    </citation>
    <scope>NUCLEOTIDE SEQUENCE [LARGE SCALE GENOMIC DNA]</scope>
    <source>
        <strain evidence="8 9">DSM 18964</strain>
    </source>
</reference>